<keyword evidence="6 7" id="KW-0472">Membrane</keyword>
<comment type="caution">
    <text evidence="9">The sequence shown here is derived from an EMBL/GenBank/DDBJ whole genome shotgun (WGS) entry which is preliminary data.</text>
</comment>
<dbReference type="InterPro" id="IPR020846">
    <property type="entry name" value="MFS_dom"/>
</dbReference>
<evidence type="ECO:0000256" key="4">
    <source>
        <dbReference type="ARBA" id="ARBA00022692"/>
    </source>
</evidence>
<feature type="transmembrane region" description="Helical" evidence="7">
    <location>
        <begin position="393"/>
        <end position="413"/>
    </location>
</feature>
<evidence type="ECO:0000256" key="2">
    <source>
        <dbReference type="ARBA" id="ARBA00022448"/>
    </source>
</evidence>
<dbReference type="SUPFAM" id="SSF103473">
    <property type="entry name" value="MFS general substrate transporter"/>
    <property type="match status" value="1"/>
</dbReference>
<reference evidence="10" key="1">
    <citation type="journal article" date="2019" name="Int. J. Syst. Evol. Microbiol.">
        <title>The Global Catalogue of Microorganisms (GCM) 10K type strain sequencing project: providing services to taxonomists for standard genome sequencing and annotation.</title>
        <authorList>
            <consortium name="The Broad Institute Genomics Platform"/>
            <consortium name="The Broad Institute Genome Sequencing Center for Infectious Disease"/>
            <person name="Wu L."/>
            <person name="Ma J."/>
        </authorList>
    </citation>
    <scope>NUCLEOTIDE SEQUENCE [LARGE SCALE GENOMIC DNA]</scope>
    <source>
        <strain evidence="10">CCUG 62982</strain>
    </source>
</reference>
<dbReference type="EMBL" id="JBHTJG010000006">
    <property type="protein sequence ID" value="MFD0947372.1"/>
    <property type="molecule type" value="Genomic_DNA"/>
</dbReference>
<dbReference type="PANTHER" id="PTHR42718:SF46">
    <property type="entry name" value="BLR6921 PROTEIN"/>
    <property type="match status" value="1"/>
</dbReference>
<dbReference type="InterPro" id="IPR011701">
    <property type="entry name" value="MFS"/>
</dbReference>
<protein>
    <submittedName>
        <fullName evidence="9">MFS transporter</fullName>
    </submittedName>
</protein>
<dbReference type="Gene3D" id="1.20.1720.10">
    <property type="entry name" value="Multidrug resistance protein D"/>
    <property type="match status" value="1"/>
</dbReference>
<dbReference type="Pfam" id="PF07690">
    <property type="entry name" value="MFS_1"/>
    <property type="match status" value="1"/>
</dbReference>
<feature type="transmembrane region" description="Helical" evidence="7">
    <location>
        <begin position="68"/>
        <end position="87"/>
    </location>
</feature>
<evidence type="ECO:0000313" key="9">
    <source>
        <dbReference type="EMBL" id="MFD0947372.1"/>
    </source>
</evidence>
<feature type="transmembrane region" description="Helical" evidence="7">
    <location>
        <begin position="425"/>
        <end position="443"/>
    </location>
</feature>
<dbReference type="InterPro" id="IPR036259">
    <property type="entry name" value="MFS_trans_sf"/>
</dbReference>
<keyword evidence="3" id="KW-1003">Cell membrane</keyword>
<keyword evidence="10" id="KW-1185">Reference proteome</keyword>
<keyword evidence="5 7" id="KW-1133">Transmembrane helix</keyword>
<sequence length="461" mass="48168">MTGTAVAVAMFMAQLDATVIHTALPAMGKSFGVAPVDLSIGVTVYLLAQAACLPASAWLTDRLGPKRVFALAVLCFTLSSLWCGLTHSLGQFVAARVAQGASAALMMPVGGSLLVRSAGKERLVQVMTLTSTAVLLAPTFGPAIGGFCVTYLSWPWAFLINVPIGVLGLVMIWRHVPDLPAENPRPFDTRGFLLGAAAMTGLLIGLDRVSSASGDIRIALACLAGGAAAALAAVRHFRRHPAPLLSLAPLRSDIYRISVLSAGAPIRIAIRALPFVLPLMFQLSLGMSAFAAGLTLIMLNGSDLVIKPLIRVLLRRLGYRANLLASCLASAAGTALCAAFSPSTPLWVILVCLMFLGAARSILFTGVQTLLYTDVPEDQTTSATVLWNVFQQLTSAIAVSLSAIIINALSALHGRWGEAPGLADFRVALLFHAALLLAAMASLRKLEGTAGARLSGHSAQT</sequence>
<feature type="transmembrane region" description="Helical" evidence="7">
    <location>
        <begin position="279"/>
        <end position="300"/>
    </location>
</feature>
<keyword evidence="2" id="KW-0813">Transport</keyword>
<comment type="subcellular location">
    <subcellularLocation>
        <location evidence="1">Cell membrane</location>
        <topology evidence="1">Multi-pass membrane protein</topology>
    </subcellularLocation>
</comment>
<evidence type="ECO:0000256" key="5">
    <source>
        <dbReference type="ARBA" id="ARBA00022989"/>
    </source>
</evidence>
<feature type="transmembrane region" description="Helical" evidence="7">
    <location>
        <begin position="192"/>
        <end position="210"/>
    </location>
</feature>
<dbReference type="Gene3D" id="1.20.1250.20">
    <property type="entry name" value="MFS general substrate transporter like domains"/>
    <property type="match status" value="1"/>
</dbReference>
<dbReference type="RefSeq" id="WP_264944850.1">
    <property type="nucleotide sequence ID" value="NZ_JAPDRA010000006.1"/>
</dbReference>
<feature type="domain" description="Major facilitator superfamily (MFS) profile" evidence="8">
    <location>
        <begin position="2"/>
        <end position="450"/>
    </location>
</feature>
<keyword evidence="4 7" id="KW-0812">Transmembrane</keyword>
<feature type="transmembrane region" description="Helical" evidence="7">
    <location>
        <begin position="321"/>
        <end position="341"/>
    </location>
</feature>
<feature type="transmembrane region" description="Helical" evidence="7">
    <location>
        <begin position="93"/>
        <end position="114"/>
    </location>
</feature>
<accession>A0ABW3H992</accession>
<evidence type="ECO:0000313" key="10">
    <source>
        <dbReference type="Proteomes" id="UP001596977"/>
    </source>
</evidence>
<evidence type="ECO:0000256" key="3">
    <source>
        <dbReference type="ARBA" id="ARBA00022475"/>
    </source>
</evidence>
<evidence type="ECO:0000259" key="8">
    <source>
        <dbReference type="PROSITE" id="PS50850"/>
    </source>
</evidence>
<feature type="transmembrane region" description="Helical" evidence="7">
    <location>
        <begin position="347"/>
        <end position="372"/>
    </location>
</feature>
<dbReference type="PANTHER" id="PTHR42718">
    <property type="entry name" value="MAJOR FACILITATOR SUPERFAMILY MULTIDRUG TRANSPORTER MFSC"/>
    <property type="match status" value="1"/>
</dbReference>
<feature type="transmembrane region" description="Helical" evidence="7">
    <location>
        <begin position="126"/>
        <end position="147"/>
    </location>
</feature>
<gene>
    <name evidence="9" type="ORF">ACFQ1E_13565</name>
</gene>
<evidence type="ECO:0000256" key="1">
    <source>
        <dbReference type="ARBA" id="ARBA00004651"/>
    </source>
</evidence>
<evidence type="ECO:0000256" key="6">
    <source>
        <dbReference type="ARBA" id="ARBA00023136"/>
    </source>
</evidence>
<feature type="transmembrane region" description="Helical" evidence="7">
    <location>
        <begin position="38"/>
        <end position="59"/>
    </location>
</feature>
<dbReference type="Proteomes" id="UP001596977">
    <property type="component" value="Unassembled WGS sequence"/>
</dbReference>
<evidence type="ECO:0000256" key="7">
    <source>
        <dbReference type="SAM" id="Phobius"/>
    </source>
</evidence>
<feature type="transmembrane region" description="Helical" evidence="7">
    <location>
        <begin position="216"/>
        <end position="234"/>
    </location>
</feature>
<organism evidence="9 10">
    <name type="scientific">Sphingomonas canadensis</name>
    <dbReference type="NCBI Taxonomy" id="1219257"/>
    <lineage>
        <taxon>Bacteria</taxon>
        <taxon>Pseudomonadati</taxon>
        <taxon>Pseudomonadota</taxon>
        <taxon>Alphaproteobacteria</taxon>
        <taxon>Sphingomonadales</taxon>
        <taxon>Sphingomonadaceae</taxon>
        <taxon>Sphingomonas</taxon>
    </lineage>
</organism>
<name>A0ABW3H992_9SPHN</name>
<feature type="transmembrane region" description="Helical" evidence="7">
    <location>
        <begin position="153"/>
        <end position="172"/>
    </location>
</feature>
<dbReference type="PROSITE" id="PS50850">
    <property type="entry name" value="MFS"/>
    <property type="match status" value="1"/>
</dbReference>
<proteinExistence type="predicted"/>